<dbReference type="RefSeq" id="WP_083425120.1">
    <property type="nucleotide sequence ID" value="NZ_FOZH01000012.1"/>
</dbReference>
<dbReference type="EMBL" id="WQPS01000006">
    <property type="protein sequence ID" value="MBT9809526.1"/>
    <property type="molecule type" value="Genomic_DNA"/>
</dbReference>
<evidence type="ECO:0000313" key="3">
    <source>
        <dbReference type="EMBL" id="MBT9809526.1"/>
    </source>
</evidence>
<dbReference type="InterPro" id="IPR001173">
    <property type="entry name" value="Glyco_trans_2-like"/>
</dbReference>
<reference evidence="3" key="1">
    <citation type="journal article" date="2021" name="Gut Microbes">
        <title>A synthetic consortium of 100 gut commensals modulates the composition and function in a colon model of the microbiome of elderly subjects.</title>
        <authorList>
            <person name="Perez M."/>
            <person name="Ntemiri A."/>
            <person name="Tan H."/>
            <person name="Harris H.M.B."/>
            <person name="Roager H.M."/>
            <person name="Ribiere C."/>
            <person name="O'Toole P.W."/>
        </authorList>
    </citation>
    <scope>NUCLEOTIDE SEQUENCE</scope>
    <source>
        <strain evidence="3">MCC335</strain>
    </source>
</reference>
<evidence type="ECO:0000256" key="1">
    <source>
        <dbReference type="ARBA" id="ARBA00006739"/>
    </source>
</evidence>
<evidence type="ECO:0000313" key="4">
    <source>
        <dbReference type="Proteomes" id="UP000708338"/>
    </source>
</evidence>
<dbReference type="AlphaFoldDB" id="A0AA41FCW7"/>
<organism evidence="3 4">
    <name type="scientific">Enterocloster citroniae</name>
    <dbReference type="NCBI Taxonomy" id="358743"/>
    <lineage>
        <taxon>Bacteria</taxon>
        <taxon>Bacillati</taxon>
        <taxon>Bacillota</taxon>
        <taxon>Clostridia</taxon>
        <taxon>Lachnospirales</taxon>
        <taxon>Lachnospiraceae</taxon>
        <taxon>Enterocloster</taxon>
    </lineage>
</organism>
<comment type="similarity">
    <text evidence="1">Belongs to the glycosyltransferase 2 family.</text>
</comment>
<dbReference type="InterPro" id="IPR029044">
    <property type="entry name" value="Nucleotide-diphossugar_trans"/>
</dbReference>
<dbReference type="SUPFAM" id="SSF53448">
    <property type="entry name" value="Nucleotide-diphospho-sugar transferases"/>
    <property type="match status" value="1"/>
</dbReference>
<comment type="caution">
    <text evidence="3">The sequence shown here is derived from an EMBL/GenBank/DDBJ whole genome shotgun (WGS) entry which is preliminary data.</text>
</comment>
<sequence length="317" mass="37281">MDRYPLITVLTLSYNSTYIYESIQSVLEQSYPHIEYIIVDDGSGAFCQDEICAYIKEHKGSNLEDYQVIVHPQNLGTVKASNTGLTHSHGAYIFNLAADDVFFDPDVLIKWTQEMIRRNSMIMTGRYAVYDEKMTECKGLGPSDEEVWILESKSPKKIFRKLINANFIYGCCTARSRLLIENYGLYDENYRLIEDYPAALSLSRQGIVIDYWEQPVVKYRQGGVSSPWRFNPDYERDSDKILRREILPYVNLKFYIKLRYYFWKLKRSQDSRFAYEYSQICGEKQNVKVIFLLFRYPIPTLRILKRKLSGKYKTTGR</sequence>
<dbReference type="PANTHER" id="PTHR43685:SF11">
    <property type="entry name" value="GLYCOSYLTRANSFERASE TAGX-RELATED"/>
    <property type="match status" value="1"/>
</dbReference>
<proteinExistence type="inferred from homology"/>
<evidence type="ECO:0000259" key="2">
    <source>
        <dbReference type="Pfam" id="PF00535"/>
    </source>
</evidence>
<accession>A0AA41FCW7</accession>
<feature type="domain" description="Glycosyltransferase 2-like" evidence="2">
    <location>
        <begin position="9"/>
        <end position="183"/>
    </location>
</feature>
<dbReference type="InterPro" id="IPR050834">
    <property type="entry name" value="Glycosyltransf_2"/>
</dbReference>
<protein>
    <submittedName>
        <fullName evidence="3">Glycosyltransferase</fullName>
    </submittedName>
</protein>
<name>A0AA41FCW7_9FIRM</name>
<gene>
    <name evidence="3" type="ORF">GPL26_07685</name>
</gene>
<dbReference type="Pfam" id="PF00535">
    <property type="entry name" value="Glycos_transf_2"/>
    <property type="match status" value="1"/>
</dbReference>
<dbReference type="Gene3D" id="3.90.550.10">
    <property type="entry name" value="Spore Coat Polysaccharide Biosynthesis Protein SpsA, Chain A"/>
    <property type="match status" value="1"/>
</dbReference>
<dbReference type="PANTHER" id="PTHR43685">
    <property type="entry name" value="GLYCOSYLTRANSFERASE"/>
    <property type="match status" value="1"/>
</dbReference>
<dbReference type="Proteomes" id="UP000708338">
    <property type="component" value="Unassembled WGS sequence"/>
</dbReference>